<keyword evidence="2" id="KW-0732">Signal</keyword>
<dbReference type="Gene3D" id="3.40.33.10">
    <property type="entry name" value="CAP"/>
    <property type="match status" value="1"/>
</dbReference>
<feature type="domain" description="SCP" evidence="3">
    <location>
        <begin position="27"/>
        <end position="145"/>
    </location>
</feature>
<evidence type="ECO:0000313" key="4">
    <source>
        <dbReference type="EMBL" id="PSC73870.1"/>
    </source>
</evidence>
<keyword evidence="5" id="KW-1185">Reference proteome</keyword>
<dbReference type="PRINTS" id="PR00837">
    <property type="entry name" value="V5TPXLIKE"/>
</dbReference>
<dbReference type="AlphaFoldDB" id="A0A2P6VIG6"/>
<evidence type="ECO:0000256" key="1">
    <source>
        <dbReference type="SAM" id="MobiDB-lite"/>
    </source>
</evidence>
<dbReference type="EMBL" id="LHPF02000006">
    <property type="protein sequence ID" value="PSC73870.1"/>
    <property type="molecule type" value="Genomic_DNA"/>
</dbReference>
<protein>
    <submittedName>
        <fullName evidence="4">Fruiting body Sc7</fullName>
    </submittedName>
</protein>
<proteinExistence type="predicted"/>
<dbReference type="Pfam" id="PF00188">
    <property type="entry name" value="CAP"/>
    <property type="match status" value="1"/>
</dbReference>
<dbReference type="PANTHER" id="PTHR10334">
    <property type="entry name" value="CYSTEINE-RICH SECRETORY PROTEIN-RELATED"/>
    <property type="match status" value="1"/>
</dbReference>
<dbReference type="OrthoDB" id="515226at2759"/>
<reference evidence="4 5" key="1">
    <citation type="journal article" date="2018" name="Plant J.">
        <title>Genome sequences of Chlorella sorokiniana UTEX 1602 and Micractinium conductrix SAG 241.80: implications to maltose excretion by a green alga.</title>
        <authorList>
            <person name="Arriola M.B."/>
            <person name="Velmurugan N."/>
            <person name="Zhang Y."/>
            <person name="Plunkett M.H."/>
            <person name="Hondzo H."/>
            <person name="Barney B.M."/>
        </authorList>
    </citation>
    <scope>NUCLEOTIDE SEQUENCE [LARGE SCALE GENOMIC DNA]</scope>
    <source>
        <strain evidence="4 5">SAG 241.80</strain>
    </source>
</reference>
<dbReference type="SUPFAM" id="SSF55797">
    <property type="entry name" value="PR-1-like"/>
    <property type="match status" value="1"/>
</dbReference>
<dbReference type="Proteomes" id="UP000239649">
    <property type="component" value="Unassembled WGS sequence"/>
</dbReference>
<organism evidence="4 5">
    <name type="scientific">Micractinium conductrix</name>
    <dbReference type="NCBI Taxonomy" id="554055"/>
    <lineage>
        <taxon>Eukaryota</taxon>
        <taxon>Viridiplantae</taxon>
        <taxon>Chlorophyta</taxon>
        <taxon>core chlorophytes</taxon>
        <taxon>Trebouxiophyceae</taxon>
        <taxon>Chlorellales</taxon>
        <taxon>Chlorellaceae</taxon>
        <taxon>Chlorella clade</taxon>
        <taxon>Micractinium</taxon>
    </lineage>
</organism>
<evidence type="ECO:0000256" key="2">
    <source>
        <dbReference type="SAM" id="SignalP"/>
    </source>
</evidence>
<dbReference type="SMART" id="SM00198">
    <property type="entry name" value="SCP"/>
    <property type="match status" value="1"/>
</dbReference>
<feature type="region of interest" description="Disordered" evidence="1">
    <location>
        <begin position="212"/>
        <end position="236"/>
    </location>
</feature>
<gene>
    <name evidence="4" type="ORF">C2E20_3137</name>
</gene>
<accession>A0A2P6VIG6</accession>
<sequence length="236" mass="23368">MAPCPTAAIAAVLLALAASASASTRANPTSGILAATNTQRAQHGASALVWDDGIASNAQTWANTCQYQHSTGASYGENLYATAAAGTVANADVQLDCPGSFCDDEAIGHFAQVVWDSTTKLGCGAATCSDGMTLVVCQYDPPRTGMEAQGGAALHQANVLRTTCQTTAADDSCSTCSGGTCSACYASATNEAPVDGSATSTAAKALAATPNATTNQALPTSPQAVGPPVEAVASSP</sequence>
<dbReference type="InterPro" id="IPR035940">
    <property type="entry name" value="CAP_sf"/>
</dbReference>
<feature type="signal peptide" evidence="2">
    <location>
        <begin position="1"/>
        <end position="22"/>
    </location>
</feature>
<comment type="caution">
    <text evidence="4">The sequence shown here is derived from an EMBL/GenBank/DDBJ whole genome shotgun (WGS) entry which is preliminary data.</text>
</comment>
<name>A0A2P6VIG6_9CHLO</name>
<dbReference type="InterPro" id="IPR001283">
    <property type="entry name" value="CRISP-related"/>
</dbReference>
<evidence type="ECO:0000313" key="5">
    <source>
        <dbReference type="Proteomes" id="UP000239649"/>
    </source>
</evidence>
<feature type="chain" id="PRO_5015134067" evidence="2">
    <location>
        <begin position="23"/>
        <end position="236"/>
    </location>
</feature>
<evidence type="ECO:0000259" key="3">
    <source>
        <dbReference type="SMART" id="SM00198"/>
    </source>
</evidence>
<dbReference type="InterPro" id="IPR014044">
    <property type="entry name" value="CAP_dom"/>
</dbReference>